<keyword evidence="6" id="KW-0540">Nuclease</keyword>
<keyword evidence="7" id="KW-0479">Metal-binding</keyword>
<evidence type="ECO:0000256" key="7">
    <source>
        <dbReference type="ARBA" id="ARBA00022723"/>
    </source>
</evidence>
<keyword evidence="11" id="KW-1185">Reference proteome</keyword>
<dbReference type="Proteomes" id="UP000694844">
    <property type="component" value="Chromosome 2"/>
</dbReference>
<evidence type="ECO:0000313" key="12">
    <source>
        <dbReference type="RefSeq" id="XP_022319701.1"/>
    </source>
</evidence>
<keyword evidence="8" id="KW-0255">Endonuclease</keyword>
<keyword evidence="10" id="KW-0862">Zinc</keyword>
<dbReference type="PANTHER" id="PTHR12553">
    <property type="entry name" value="ZINC PHOSPHODIESTERASE ELAC PROTEIN 2"/>
    <property type="match status" value="1"/>
</dbReference>
<dbReference type="Pfam" id="PF23023">
    <property type="entry name" value="Anti-Pycsar_Apyc1"/>
    <property type="match status" value="1"/>
</dbReference>
<keyword evidence="5" id="KW-0819">tRNA processing</keyword>
<keyword evidence="9" id="KW-0378">Hydrolase</keyword>
<dbReference type="PANTHER" id="PTHR12553:SF49">
    <property type="entry name" value="ZINC PHOSPHODIESTERASE ELAC PROTEIN 2"/>
    <property type="match status" value="1"/>
</dbReference>
<dbReference type="GO" id="GO:0005739">
    <property type="term" value="C:mitochondrion"/>
    <property type="evidence" value="ECO:0007669"/>
    <property type="project" value="TreeGrafter"/>
</dbReference>
<evidence type="ECO:0000256" key="3">
    <source>
        <dbReference type="ARBA" id="ARBA00007823"/>
    </source>
</evidence>
<comment type="similarity">
    <text evidence="3">Belongs to the RNase Z family.</text>
</comment>
<evidence type="ECO:0000256" key="1">
    <source>
        <dbReference type="ARBA" id="ARBA00000402"/>
    </source>
</evidence>
<evidence type="ECO:0000256" key="8">
    <source>
        <dbReference type="ARBA" id="ARBA00022759"/>
    </source>
</evidence>
<sequence length="688" mass="79134">MQRIFKFYKILTGFHRTETIFIRCLSTRGNVEYPFRFSVLGSGGRGTSKSLLLEFDRNSPDSHRPRERFLINCGETSNRNWVMISNHGFVRNDDKVHLLVTHNTHDKTGGISGLLGSLTNRHLNYQAAIYSPPGLVNIFKDRREVFRDMSRGFLKFSHSVNISCPMYTVHNIVLKKDSAYLKSSFTDSYSYVFEVPRKDYNHPKLAAWKDVILVIDCPDENYISSVVNNPQFLKYQRDDGYRTRMVFHMSSAKILSSKPYQQFMKKFGSNTKHMLFHEECALNVNTFASSVNFVLNQLNEDIFPAIKNATMAEPNWDQKVFNAVNYLECLYTGGDLKFGMNAKVMQYERHGNAVLNAVPDLDSKIKHIKAASKKMDIDPEEYPMIIFLGTGGSSGIWYRNQSCILVKINADTSFVMDCGEGSYDQMVHLFGDCLEEELAKIKMIFISHTHLDHCMGLPALLMKCREARESRGISEDLYLLAISMIPHLYLSSIPGLYNLSKCYKFVNAFHYLDFKPIKKALGLSQLHVADVIHCNKSVGLIVKHVSGWSIAYTGDAYDLTRSFLQKAWDCDVLIHEASYEDTLIRKRNVNKHSCQCNAISNGERLKAKFTLLTHICMHQSFGITPRRSKSFSHRNFIVQDFMKINLTQLPVLHMYTDLIYEIFRNNEIEKENEIERFKKLKEGKGLDF</sequence>
<dbReference type="RefSeq" id="XP_022319701.1">
    <property type="nucleotide sequence ID" value="XM_022463993.1"/>
</dbReference>
<proteinExistence type="inferred from homology"/>
<name>A0A8B8CYX5_CRAVI</name>
<dbReference type="InterPro" id="IPR036866">
    <property type="entry name" value="RibonucZ/Hydroxyglut_hydro"/>
</dbReference>
<dbReference type="GeneID" id="111122314"/>
<gene>
    <name evidence="12" type="primary">LOC111122314</name>
</gene>
<evidence type="ECO:0000256" key="4">
    <source>
        <dbReference type="ARBA" id="ARBA00012477"/>
    </source>
</evidence>
<comment type="catalytic activity">
    <reaction evidence="1">
        <text>Endonucleolytic cleavage of RNA, removing extra 3' nucleotides from tRNA precursor, generating 3' termini of tRNAs. A 3'-hydroxy group is left at the tRNA terminus and a 5'-phosphoryl group is left at the trailer molecule.</text>
        <dbReference type="EC" id="3.1.26.11"/>
    </reaction>
</comment>
<dbReference type="KEGG" id="cvn:111122314"/>
<dbReference type="InterPro" id="IPR047151">
    <property type="entry name" value="RNZ2-like"/>
</dbReference>
<organism evidence="11 12">
    <name type="scientific">Crassostrea virginica</name>
    <name type="common">Eastern oyster</name>
    <dbReference type="NCBI Taxonomy" id="6565"/>
    <lineage>
        <taxon>Eukaryota</taxon>
        <taxon>Metazoa</taxon>
        <taxon>Spiralia</taxon>
        <taxon>Lophotrochozoa</taxon>
        <taxon>Mollusca</taxon>
        <taxon>Bivalvia</taxon>
        <taxon>Autobranchia</taxon>
        <taxon>Pteriomorphia</taxon>
        <taxon>Ostreida</taxon>
        <taxon>Ostreoidea</taxon>
        <taxon>Ostreidae</taxon>
        <taxon>Crassostrea</taxon>
    </lineage>
</organism>
<dbReference type="GO" id="GO:0042781">
    <property type="term" value="F:3'-tRNA processing endoribonuclease activity"/>
    <property type="evidence" value="ECO:0007669"/>
    <property type="project" value="UniProtKB-EC"/>
</dbReference>
<dbReference type="Gene3D" id="3.60.15.10">
    <property type="entry name" value="Ribonuclease Z/Hydroxyacylglutathione hydrolase-like"/>
    <property type="match status" value="2"/>
</dbReference>
<dbReference type="EC" id="3.1.26.11" evidence="4"/>
<evidence type="ECO:0000256" key="5">
    <source>
        <dbReference type="ARBA" id="ARBA00022694"/>
    </source>
</evidence>
<comment type="cofactor">
    <cofactor evidence="2">
        <name>Zn(2+)</name>
        <dbReference type="ChEBI" id="CHEBI:29105"/>
    </cofactor>
</comment>
<dbReference type="GO" id="GO:1990180">
    <property type="term" value="P:mitochondrial tRNA 3'-end processing"/>
    <property type="evidence" value="ECO:0007669"/>
    <property type="project" value="TreeGrafter"/>
</dbReference>
<dbReference type="GO" id="GO:0046872">
    <property type="term" value="F:metal ion binding"/>
    <property type="evidence" value="ECO:0007669"/>
    <property type="project" value="UniProtKB-KW"/>
</dbReference>
<dbReference type="AlphaFoldDB" id="A0A8B8CYX5"/>
<evidence type="ECO:0000256" key="10">
    <source>
        <dbReference type="ARBA" id="ARBA00022833"/>
    </source>
</evidence>
<dbReference type="OrthoDB" id="527344at2759"/>
<evidence type="ECO:0000256" key="2">
    <source>
        <dbReference type="ARBA" id="ARBA00001947"/>
    </source>
</evidence>
<reference evidence="12" key="1">
    <citation type="submission" date="2025-08" db="UniProtKB">
        <authorList>
            <consortium name="RefSeq"/>
        </authorList>
    </citation>
    <scope>IDENTIFICATION</scope>
    <source>
        <tissue evidence="12">Whole sample</tissue>
    </source>
</reference>
<accession>A0A8B8CYX5</accession>
<evidence type="ECO:0000313" key="11">
    <source>
        <dbReference type="Proteomes" id="UP000694844"/>
    </source>
</evidence>
<evidence type="ECO:0000256" key="6">
    <source>
        <dbReference type="ARBA" id="ARBA00022722"/>
    </source>
</evidence>
<dbReference type="SUPFAM" id="SSF56281">
    <property type="entry name" value="Metallo-hydrolase/oxidoreductase"/>
    <property type="match status" value="2"/>
</dbReference>
<protein>
    <recommendedName>
        <fullName evidence="4">ribonuclease Z</fullName>
        <ecNumber evidence="4">3.1.26.11</ecNumber>
    </recommendedName>
</protein>
<evidence type="ECO:0000256" key="9">
    <source>
        <dbReference type="ARBA" id="ARBA00022801"/>
    </source>
</evidence>